<feature type="domain" description="G protein-coupled receptor GPR1/2/3 C-terminal" evidence="6">
    <location>
        <begin position="231"/>
        <end position="291"/>
    </location>
</feature>
<evidence type="ECO:0000256" key="5">
    <source>
        <dbReference type="SAM" id="Phobius"/>
    </source>
</evidence>
<sequence length="421" mass="47396">MLAFEHLDRDSDTLPTLAPHIHLWLRAVVVLGFLSFLSSLTLLVVLAFKLLQWQIKSKRTNQFVILIFNLLWADIQQSLAFLLNVEWLRLDSVVVRTPICFAQGWLVSTGDLGSGVWCFVIGLHTFASVILDYRLSFRAFFITIIALWTFVYGVSSIGVGMYSSEIYVRSGVWCWIHHDLKDLRLWTHYIWIFVFEFGNVIIYAVIYTILLKRIRSGYYTAIEAKRVKAISNLMVVYPVVYVICTLPLATARMSAMRGSAHAPSLARLCLAGAMITSNGWLDVLLYTVTRRIMIFSDEPPPDNNGIDTFSAFWVEPPKRFGAACTIEGASSGRNAPSSRRKPSNGLITMASENDSALDLCGLGSNDIKLVTTTHVVSEPAQPEDYEEMAAEVRKYRPRTPVGRWSEDSSNVKDMELAHIPN</sequence>
<organism evidence="7 8">
    <name type="scientific">Melanomma pulvis-pyrius CBS 109.77</name>
    <dbReference type="NCBI Taxonomy" id="1314802"/>
    <lineage>
        <taxon>Eukaryota</taxon>
        <taxon>Fungi</taxon>
        <taxon>Dikarya</taxon>
        <taxon>Ascomycota</taxon>
        <taxon>Pezizomycotina</taxon>
        <taxon>Dothideomycetes</taxon>
        <taxon>Pleosporomycetidae</taxon>
        <taxon>Pleosporales</taxon>
        <taxon>Melanommataceae</taxon>
        <taxon>Melanomma</taxon>
    </lineage>
</organism>
<evidence type="ECO:0000256" key="3">
    <source>
        <dbReference type="ARBA" id="ARBA00022989"/>
    </source>
</evidence>
<feature type="transmembrane region" description="Helical" evidence="5">
    <location>
        <begin position="140"/>
        <end position="162"/>
    </location>
</feature>
<comment type="subcellular location">
    <subcellularLocation>
        <location evidence="1">Membrane</location>
        <topology evidence="1">Multi-pass membrane protein</topology>
    </subcellularLocation>
</comment>
<dbReference type="GO" id="GO:0004930">
    <property type="term" value="F:G protein-coupled receptor activity"/>
    <property type="evidence" value="ECO:0007669"/>
    <property type="project" value="TreeGrafter"/>
</dbReference>
<dbReference type="Pfam" id="PF11970">
    <property type="entry name" value="GPR_Gpa2_C"/>
    <property type="match status" value="1"/>
</dbReference>
<evidence type="ECO:0000259" key="6">
    <source>
        <dbReference type="Pfam" id="PF11970"/>
    </source>
</evidence>
<dbReference type="AlphaFoldDB" id="A0A6A6WYP5"/>
<dbReference type="PANTHER" id="PTHR23112">
    <property type="entry name" value="G PROTEIN-COUPLED RECEPTOR 157-RELATED"/>
    <property type="match status" value="1"/>
</dbReference>
<dbReference type="GO" id="GO:0007189">
    <property type="term" value="P:adenylate cyclase-activating G protein-coupled receptor signaling pathway"/>
    <property type="evidence" value="ECO:0007669"/>
    <property type="project" value="TreeGrafter"/>
</dbReference>
<feature type="transmembrane region" description="Helical" evidence="5">
    <location>
        <begin position="265"/>
        <end position="286"/>
    </location>
</feature>
<keyword evidence="8" id="KW-1185">Reference proteome</keyword>
<evidence type="ECO:0000256" key="2">
    <source>
        <dbReference type="ARBA" id="ARBA00022692"/>
    </source>
</evidence>
<dbReference type="EMBL" id="MU002164">
    <property type="protein sequence ID" value="KAF2789075.1"/>
    <property type="molecule type" value="Genomic_DNA"/>
</dbReference>
<dbReference type="Gene3D" id="1.20.1070.10">
    <property type="entry name" value="Rhodopsin 7-helix transmembrane proteins"/>
    <property type="match status" value="1"/>
</dbReference>
<feature type="transmembrane region" description="Helical" evidence="5">
    <location>
        <begin position="63"/>
        <end position="83"/>
    </location>
</feature>
<reference evidence="7" key="1">
    <citation type="journal article" date="2020" name="Stud. Mycol.">
        <title>101 Dothideomycetes genomes: a test case for predicting lifestyles and emergence of pathogens.</title>
        <authorList>
            <person name="Haridas S."/>
            <person name="Albert R."/>
            <person name="Binder M."/>
            <person name="Bloem J."/>
            <person name="Labutti K."/>
            <person name="Salamov A."/>
            <person name="Andreopoulos B."/>
            <person name="Baker S."/>
            <person name="Barry K."/>
            <person name="Bills G."/>
            <person name="Bluhm B."/>
            <person name="Cannon C."/>
            <person name="Castanera R."/>
            <person name="Culley D."/>
            <person name="Daum C."/>
            <person name="Ezra D."/>
            <person name="Gonzalez J."/>
            <person name="Henrissat B."/>
            <person name="Kuo A."/>
            <person name="Liang C."/>
            <person name="Lipzen A."/>
            <person name="Lutzoni F."/>
            <person name="Magnuson J."/>
            <person name="Mondo S."/>
            <person name="Nolan M."/>
            <person name="Ohm R."/>
            <person name="Pangilinan J."/>
            <person name="Park H.-J."/>
            <person name="Ramirez L."/>
            <person name="Alfaro M."/>
            <person name="Sun H."/>
            <person name="Tritt A."/>
            <person name="Yoshinaga Y."/>
            <person name="Zwiers L.-H."/>
            <person name="Turgeon B."/>
            <person name="Goodwin S."/>
            <person name="Spatafora J."/>
            <person name="Crous P."/>
            <person name="Grigoriev I."/>
        </authorList>
    </citation>
    <scope>NUCLEOTIDE SEQUENCE</scope>
    <source>
        <strain evidence="7">CBS 109.77</strain>
    </source>
</reference>
<proteinExistence type="predicted"/>
<dbReference type="OrthoDB" id="100006at2759"/>
<dbReference type="SUPFAM" id="SSF81321">
    <property type="entry name" value="Family A G protein-coupled receptor-like"/>
    <property type="match status" value="1"/>
</dbReference>
<evidence type="ECO:0000256" key="4">
    <source>
        <dbReference type="ARBA" id="ARBA00023136"/>
    </source>
</evidence>
<evidence type="ECO:0000313" key="7">
    <source>
        <dbReference type="EMBL" id="KAF2789075.1"/>
    </source>
</evidence>
<keyword evidence="2 5" id="KW-0812">Transmembrane</keyword>
<feature type="transmembrane region" description="Helical" evidence="5">
    <location>
        <begin position="189"/>
        <end position="211"/>
    </location>
</feature>
<evidence type="ECO:0000256" key="1">
    <source>
        <dbReference type="ARBA" id="ARBA00004141"/>
    </source>
</evidence>
<protein>
    <submittedName>
        <fullName evidence="7">Integral membrane protein-like protein</fullName>
    </submittedName>
</protein>
<feature type="transmembrane region" description="Helical" evidence="5">
    <location>
        <begin position="232"/>
        <end position="253"/>
    </location>
</feature>
<dbReference type="Proteomes" id="UP000799757">
    <property type="component" value="Unassembled WGS sequence"/>
</dbReference>
<accession>A0A6A6WYP5</accession>
<keyword evidence="4 5" id="KW-0472">Membrane</keyword>
<dbReference type="InterPro" id="IPR022596">
    <property type="entry name" value="GPR1/2/3_C"/>
</dbReference>
<dbReference type="PANTHER" id="PTHR23112:SF37">
    <property type="entry name" value="G PROTEIN-COUPLED RECEPTOR GPR1"/>
    <property type="match status" value="1"/>
</dbReference>
<keyword evidence="3 5" id="KW-1133">Transmembrane helix</keyword>
<name>A0A6A6WYP5_9PLEO</name>
<gene>
    <name evidence="7" type="ORF">K505DRAFT_365918</name>
</gene>
<feature type="transmembrane region" description="Helical" evidence="5">
    <location>
        <begin position="114"/>
        <end position="133"/>
    </location>
</feature>
<feature type="transmembrane region" description="Helical" evidence="5">
    <location>
        <begin position="23"/>
        <end position="51"/>
    </location>
</feature>
<dbReference type="GO" id="GO:0005886">
    <property type="term" value="C:plasma membrane"/>
    <property type="evidence" value="ECO:0007669"/>
    <property type="project" value="TreeGrafter"/>
</dbReference>
<evidence type="ECO:0000313" key="8">
    <source>
        <dbReference type="Proteomes" id="UP000799757"/>
    </source>
</evidence>